<proteinExistence type="predicted"/>
<organism evidence="2 3">
    <name type="scientific">Kineosporia mesophila</name>
    <dbReference type="NCBI Taxonomy" id="566012"/>
    <lineage>
        <taxon>Bacteria</taxon>
        <taxon>Bacillati</taxon>
        <taxon>Actinomycetota</taxon>
        <taxon>Actinomycetes</taxon>
        <taxon>Kineosporiales</taxon>
        <taxon>Kineosporiaceae</taxon>
        <taxon>Kineosporia</taxon>
    </lineage>
</organism>
<dbReference type="Proteomes" id="UP001501074">
    <property type="component" value="Unassembled WGS sequence"/>
</dbReference>
<protein>
    <submittedName>
        <fullName evidence="2">Uncharacterized protein</fullName>
    </submittedName>
</protein>
<feature type="region of interest" description="Disordered" evidence="1">
    <location>
        <begin position="64"/>
        <end position="89"/>
    </location>
</feature>
<evidence type="ECO:0000313" key="3">
    <source>
        <dbReference type="Proteomes" id="UP001501074"/>
    </source>
</evidence>
<reference evidence="3" key="1">
    <citation type="journal article" date="2019" name="Int. J. Syst. Evol. Microbiol.">
        <title>The Global Catalogue of Microorganisms (GCM) 10K type strain sequencing project: providing services to taxonomists for standard genome sequencing and annotation.</title>
        <authorList>
            <consortium name="The Broad Institute Genomics Platform"/>
            <consortium name="The Broad Institute Genome Sequencing Center for Infectious Disease"/>
            <person name="Wu L."/>
            <person name="Ma J."/>
        </authorList>
    </citation>
    <scope>NUCLEOTIDE SEQUENCE [LARGE SCALE GENOMIC DNA]</scope>
    <source>
        <strain evidence="3">JCM 16902</strain>
    </source>
</reference>
<evidence type="ECO:0000256" key="1">
    <source>
        <dbReference type="SAM" id="MobiDB-lite"/>
    </source>
</evidence>
<gene>
    <name evidence="2" type="ORF">GCM10022223_29900</name>
</gene>
<dbReference type="EMBL" id="BAAAZO010000004">
    <property type="protein sequence ID" value="GAA3611809.1"/>
    <property type="molecule type" value="Genomic_DNA"/>
</dbReference>
<feature type="compositionally biased region" description="Basic and acidic residues" evidence="1">
    <location>
        <begin position="73"/>
        <end position="89"/>
    </location>
</feature>
<sequence>MRERPWIATPAPERTASGCASVAPPGTSSGADIRVGLSFWRTYDRAVRVRERDLVERVDRNRQCDGAGLPAEQRSRRDWITPERGWDTV</sequence>
<accession>A0ABP6ZJH7</accession>
<feature type="region of interest" description="Disordered" evidence="1">
    <location>
        <begin position="1"/>
        <end position="30"/>
    </location>
</feature>
<keyword evidence="3" id="KW-1185">Reference proteome</keyword>
<evidence type="ECO:0000313" key="2">
    <source>
        <dbReference type="EMBL" id="GAA3611809.1"/>
    </source>
</evidence>
<name>A0ABP6ZJH7_9ACTN</name>
<comment type="caution">
    <text evidence="2">The sequence shown here is derived from an EMBL/GenBank/DDBJ whole genome shotgun (WGS) entry which is preliminary data.</text>
</comment>